<evidence type="ECO:0000313" key="5">
    <source>
        <dbReference type="Proteomes" id="UP000708208"/>
    </source>
</evidence>
<reference evidence="4" key="1">
    <citation type="submission" date="2021-06" db="EMBL/GenBank/DDBJ databases">
        <authorList>
            <person name="Hodson N. C."/>
            <person name="Mongue J. A."/>
            <person name="Jaron S. K."/>
        </authorList>
    </citation>
    <scope>NUCLEOTIDE SEQUENCE</scope>
</reference>
<dbReference type="OrthoDB" id="191150at2759"/>
<keyword evidence="2" id="KW-0812">Transmembrane</keyword>
<feature type="compositionally biased region" description="Basic residues" evidence="3">
    <location>
        <begin position="10"/>
        <end position="21"/>
    </location>
</feature>
<dbReference type="Pfam" id="PF03803">
    <property type="entry name" value="Scramblase"/>
    <property type="match status" value="1"/>
</dbReference>
<feature type="compositionally biased region" description="Polar residues" evidence="3">
    <location>
        <begin position="33"/>
        <end position="49"/>
    </location>
</feature>
<proteinExistence type="inferred from homology"/>
<dbReference type="GO" id="GO:0017128">
    <property type="term" value="F:phospholipid scramblase activity"/>
    <property type="evidence" value="ECO:0007669"/>
    <property type="project" value="InterPro"/>
</dbReference>
<dbReference type="Proteomes" id="UP000708208">
    <property type="component" value="Unassembled WGS sequence"/>
</dbReference>
<dbReference type="EMBL" id="CAJVCH010571031">
    <property type="protein sequence ID" value="CAG7836448.1"/>
    <property type="molecule type" value="Genomic_DNA"/>
</dbReference>
<organism evidence="4 5">
    <name type="scientific">Allacma fusca</name>
    <dbReference type="NCBI Taxonomy" id="39272"/>
    <lineage>
        <taxon>Eukaryota</taxon>
        <taxon>Metazoa</taxon>
        <taxon>Ecdysozoa</taxon>
        <taxon>Arthropoda</taxon>
        <taxon>Hexapoda</taxon>
        <taxon>Collembola</taxon>
        <taxon>Symphypleona</taxon>
        <taxon>Sminthuridae</taxon>
        <taxon>Allacma</taxon>
    </lineage>
</organism>
<name>A0A8J2LJ64_9HEXA</name>
<feature type="transmembrane region" description="Helical" evidence="2">
    <location>
        <begin position="284"/>
        <end position="301"/>
    </location>
</feature>
<dbReference type="PANTHER" id="PTHR23248:SF9">
    <property type="entry name" value="PHOSPHOLIPID SCRAMBLASE"/>
    <property type="match status" value="1"/>
</dbReference>
<comment type="caution">
    <text evidence="4">The sequence shown here is derived from an EMBL/GenBank/DDBJ whole genome shotgun (WGS) entry which is preliminary data.</text>
</comment>
<keyword evidence="2" id="KW-0564">Palmitate</keyword>
<comment type="similarity">
    <text evidence="1 2">Belongs to the phospholipid scramblase family.</text>
</comment>
<protein>
    <recommendedName>
        <fullName evidence="2">Phospholipid scramblase</fullName>
    </recommendedName>
</protein>
<dbReference type="InterPro" id="IPR005552">
    <property type="entry name" value="Scramblase"/>
</dbReference>
<evidence type="ECO:0000256" key="3">
    <source>
        <dbReference type="SAM" id="MobiDB-lite"/>
    </source>
</evidence>
<comment type="cofactor">
    <cofactor evidence="2">
        <name>Ca(2+)</name>
        <dbReference type="ChEBI" id="CHEBI:29108"/>
    </cofactor>
</comment>
<dbReference type="AlphaFoldDB" id="A0A8J2LJ64"/>
<evidence type="ECO:0000256" key="1">
    <source>
        <dbReference type="ARBA" id="ARBA00005350"/>
    </source>
</evidence>
<accession>A0A8J2LJ64</accession>
<dbReference type="PANTHER" id="PTHR23248">
    <property type="entry name" value="PHOSPHOLIPID SCRAMBLASE-RELATED"/>
    <property type="match status" value="1"/>
</dbReference>
<comment type="function">
    <text evidence="2">May mediate accelerated ATP-independent bidirectional transbilayer migration of phospholipids upon binding calcium ions that results in a loss of phospholipid asymmetry in the plasma membrane.</text>
</comment>
<keyword evidence="2" id="KW-0106">Calcium</keyword>
<sequence>MPPKEIAGKKPSRGQSFKKAKRIPDANKMISRPQESFSSKLSTPTTVTQSKHVPSIQIDDVEALLNSTDVGIPPGLELLVAVTKVSFGPAIPIQPLEQYKFSRNYSIRDQSGQEIFFGGEKVNAVSELLCQGFRPFRIDIFDFVGELVMKFEQTCSCMLGLFNAECGGAKVDVELTDGEIIGSVKQSFGCCTPEYEILDENGERLMNIVGEFGRVCFLCKAQSFHVYADIQRDDDVISENVANIGRRYINFKEDMSVEMKCLVISAMFLLEMDYYRSCRGLRKMVIIIVLIVAGVLAYRFSPHFKSANVPF</sequence>
<gene>
    <name evidence="4" type="ORF">AFUS01_LOCUS45690</name>
</gene>
<dbReference type="GO" id="GO:0005886">
    <property type="term" value="C:plasma membrane"/>
    <property type="evidence" value="ECO:0007669"/>
    <property type="project" value="TreeGrafter"/>
</dbReference>
<feature type="region of interest" description="Disordered" evidence="3">
    <location>
        <begin position="1"/>
        <end position="49"/>
    </location>
</feature>
<keyword evidence="2" id="KW-0449">Lipoprotein</keyword>
<evidence type="ECO:0000256" key="2">
    <source>
        <dbReference type="RuleBase" id="RU363116"/>
    </source>
</evidence>
<keyword evidence="2" id="KW-1133">Transmembrane helix</keyword>
<keyword evidence="5" id="KW-1185">Reference proteome</keyword>
<keyword evidence="2" id="KW-0472">Membrane</keyword>
<evidence type="ECO:0000313" key="4">
    <source>
        <dbReference type="EMBL" id="CAG7836448.1"/>
    </source>
</evidence>